<name>A0A0P1AYD2_PLAHL</name>
<dbReference type="STRING" id="4781.A0A0P1AYD2"/>
<protein>
    <submittedName>
        <fullName evidence="2">Serine protease family</fullName>
    </submittedName>
</protein>
<dbReference type="GO" id="GO:0006508">
    <property type="term" value="P:proteolysis"/>
    <property type="evidence" value="ECO:0007669"/>
    <property type="project" value="UniProtKB-KW"/>
</dbReference>
<dbReference type="GeneID" id="36398798"/>
<dbReference type="Proteomes" id="UP000054928">
    <property type="component" value="Unassembled WGS sequence"/>
</dbReference>
<dbReference type="GO" id="GO:0008233">
    <property type="term" value="F:peptidase activity"/>
    <property type="evidence" value="ECO:0007669"/>
    <property type="project" value="UniProtKB-KW"/>
</dbReference>
<keyword evidence="3" id="KW-1185">Reference proteome</keyword>
<dbReference type="SUPFAM" id="SSF53474">
    <property type="entry name" value="alpha/beta-Hydrolases"/>
    <property type="match status" value="1"/>
</dbReference>
<reference evidence="3" key="1">
    <citation type="submission" date="2014-09" db="EMBL/GenBank/DDBJ databases">
        <authorList>
            <person name="Sharma Rahul"/>
            <person name="Thines Marco"/>
        </authorList>
    </citation>
    <scope>NUCLEOTIDE SEQUENCE [LARGE SCALE GENOMIC DNA]</scope>
</reference>
<dbReference type="EMBL" id="CCYD01002371">
    <property type="protein sequence ID" value="CEG47088.1"/>
    <property type="molecule type" value="Genomic_DNA"/>
</dbReference>
<feature type="domain" description="Serine aminopeptidase S33" evidence="1">
    <location>
        <begin position="105"/>
        <end position="360"/>
    </location>
</feature>
<evidence type="ECO:0000313" key="2">
    <source>
        <dbReference type="EMBL" id="CEG47088.1"/>
    </source>
</evidence>
<evidence type="ECO:0000259" key="1">
    <source>
        <dbReference type="Pfam" id="PF12146"/>
    </source>
</evidence>
<dbReference type="OrthoDB" id="2498029at2759"/>
<accession>A0A0P1AYD2</accession>
<organism evidence="2 3">
    <name type="scientific">Plasmopara halstedii</name>
    <name type="common">Downy mildew of sunflower</name>
    <dbReference type="NCBI Taxonomy" id="4781"/>
    <lineage>
        <taxon>Eukaryota</taxon>
        <taxon>Sar</taxon>
        <taxon>Stramenopiles</taxon>
        <taxon>Oomycota</taxon>
        <taxon>Peronosporomycetes</taxon>
        <taxon>Peronosporales</taxon>
        <taxon>Peronosporaceae</taxon>
        <taxon>Plasmopara</taxon>
    </lineage>
</organism>
<keyword evidence="2" id="KW-0645">Protease</keyword>
<proteinExistence type="predicted"/>
<dbReference type="PANTHER" id="PTHR11614">
    <property type="entry name" value="PHOSPHOLIPASE-RELATED"/>
    <property type="match status" value="1"/>
</dbReference>
<dbReference type="InterPro" id="IPR022742">
    <property type="entry name" value="Hydrolase_4"/>
</dbReference>
<dbReference type="FunFam" id="3.40.50.1820:FF:000117">
    <property type="entry name" value="Monoglyceride lipase, putative"/>
    <property type="match status" value="1"/>
</dbReference>
<dbReference type="OMA" id="SYEGWSH"/>
<dbReference type="InterPro" id="IPR029058">
    <property type="entry name" value="AB_hydrolase_fold"/>
</dbReference>
<dbReference type="InterPro" id="IPR051044">
    <property type="entry name" value="MAG_DAG_Lipase"/>
</dbReference>
<evidence type="ECO:0000313" key="3">
    <source>
        <dbReference type="Proteomes" id="UP000054928"/>
    </source>
</evidence>
<dbReference type="RefSeq" id="XP_024583457.1">
    <property type="nucleotide sequence ID" value="XM_024718017.1"/>
</dbReference>
<dbReference type="AlphaFoldDB" id="A0A0P1AYD2"/>
<sequence length="388" mass="43402">MKKKKKNLLGRRDVASLMYAVASKSRQYIGPIIPSCHFTTETVYDTTTRTMYILSANVYAKRESSPPAQASCLDDQRYINDHFLNARNQQLFYCAAFPPGLVSLRGVILFLHGIGEHSLRFAHVYKHLCLNGYGVIAYDMLGHGQSASEEPGLRAHGSDFEYFIDDTNTFITTAKDIIYSKMLTNAASNPPLIIMGISFGALVALNTILSGKHQFQGCIVASPAIAVEYTFALRMMEIISKPLVWIFPTARLVPGVNFEGLTRDPEFYKDYMADPLNVTENLTTLMAVQVGLGMKRLQSSEQIEDSNSTFCKVPLLVLQGTEDKVTSVKVVEEFMSRAANKDKELKLFVGLYHCLWNEPEKQQVLDYATCWLNNRFDAVLNSEGASKL</sequence>
<keyword evidence="2" id="KW-0378">Hydrolase</keyword>
<dbReference type="Pfam" id="PF12146">
    <property type="entry name" value="Hydrolase_4"/>
    <property type="match status" value="1"/>
</dbReference>
<dbReference type="Gene3D" id="3.40.50.1820">
    <property type="entry name" value="alpha/beta hydrolase"/>
    <property type="match status" value="1"/>
</dbReference>